<reference evidence="1" key="2">
    <citation type="submission" date="2020-09" db="EMBL/GenBank/DDBJ databases">
        <authorList>
            <person name="Sun Q."/>
            <person name="Zhou Y."/>
        </authorList>
    </citation>
    <scope>NUCLEOTIDE SEQUENCE</scope>
    <source>
        <strain evidence="1">CGMCC 1.12987</strain>
    </source>
</reference>
<dbReference type="EMBL" id="BMGR01000013">
    <property type="protein sequence ID" value="GGG16403.1"/>
    <property type="molecule type" value="Genomic_DNA"/>
</dbReference>
<proteinExistence type="predicted"/>
<reference evidence="1" key="1">
    <citation type="journal article" date="2014" name="Int. J. Syst. Evol. Microbiol.">
        <title>Complete genome sequence of Corynebacterium casei LMG S-19264T (=DSM 44701T), isolated from a smear-ripened cheese.</title>
        <authorList>
            <consortium name="US DOE Joint Genome Institute (JGI-PGF)"/>
            <person name="Walter F."/>
            <person name="Albersmeier A."/>
            <person name="Kalinowski J."/>
            <person name="Ruckert C."/>
        </authorList>
    </citation>
    <scope>NUCLEOTIDE SEQUENCE</scope>
    <source>
        <strain evidence="1">CGMCC 1.12987</strain>
    </source>
</reference>
<evidence type="ECO:0000313" key="1">
    <source>
        <dbReference type="EMBL" id="GGG16403.1"/>
    </source>
</evidence>
<protein>
    <submittedName>
        <fullName evidence="1">Uncharacterized protein</fullName>
    </submittedName>
</protein>
<gene>
    <name evidence="1" type="ORF">GCM10010916_36620</name>
</gene>
<organism evidence="1 2">
    <name type="scientific">Paenibacillus abyssi</name>
    <dbReference type="NCBI Taxonomy" id="1340531"/>
    <lineage>
        <taxon>Bacteria</taxon>
        <taxon>Bacillati</taxon>
        <taxon>Bacillota</taxon>
        <taxon>Bacilli</taxon>
        <taxon>Bacillales</taxon>
        <taxon>Paenibacillaceae</taxon>
        <taxon>Paenibacillus</taxon>
    </lineage>
</organism>
<evidence type="ECO:0000313" key="2">
    <source>
        <dbReference type="Proteomes" id="UP000644756"/>
    </source>
</evidence>
<dbReference type="RefSeq" id="WP_188532529.1">
    <property type="nucleotide sequence ID" value="NZ_BMGR01000013.1"/>
</dbReference>
<dbReference type="Proteomes" id="UP000644756">
    <property type="component" value="Unassembled WGS sequence"/>
</dbReference>
<sequence length="58" mass="6651">MFDQKFAVAFALQSKDKLQVEAMYAAPFFNELSSALRSETVAEDSPQPGKYRHYSYLQ</sequence>
<dbReference type="AlphaFoldDB" id="A0A917LEM0"/>
<name>A0A917LEM0_9BACL</name>
<comment type="caution">
    <text evidence="1">The sequence shown here is derived from an EMBL/GenBank/DDBJ whole genome shotgun (WGS) entry which is preliminary data.</text>
</comment>
<accession>A0A917LEM0</accession>
<keyword evidence="2" id="KW-1185">Reference proteome</keyword>